<keyword evidence="6 9" id="KW-1133">Transmembrane helix</keyword>
<keyword evidence="5 9" id="KW-0812">Transmembrane</keyword>
<dbReference type="Gene3D" id="3.90.550.10">
    <property type="entry name" value="Spore Coat Polysaccharide Biosynthesis Protein SpsA, Chain A"/>
    <property type="match status" value="1"/>
</dbReference>
<accession>A0A327X792</accession>
<evidence type="ECO:0000256" key="6">
    <source>
        <dbReference type="ARBA" id="ARBA00022989"/>
    </source>
</evidence>
<dbReference type="AlphaFoldDB" id="A0A327X792"/>
<evidence type="ECO:0000256" key="3">
    <source>
        <dbReference type="ARBA" id="ARBA00022676"/>
    </source>
</evidence>
<dbReference type="RefSeq" id="WP_111626788.1">
    <property type="nucleotide sequence ID" value="NZ_QLMC01000001.1"/>
</dbReference>
<protein>
    <submittedName>
        <fullName evidence="11">Dolichol-phosphate mannosyltransferase</fullName>
    </submittedName>
</protein>
<feature type="transmembrane region" description="Helical" evidence="9">
    <location>
        <begin position="231"/>
        <end position="252"/>
    </location>
</feature>
<comment type="similarity">
    <text evidence="8">Belongs to the glycosyltransferase 2 family. GtrB subfamily.</text>
</comment>
<dbReference type="SUPFAM" id="SSF53448">
    <property type="entry name" value="Nucleotide-diphospho-sugar transferases"/>
    <property type="match status" value="1"/>
</dbReference>
<evidence type="ECO:0000256" key="5">
    <source>
        <dbReference type="ARBA" id="ARBA00022692"/>
    </source>
</evidence>
<dbReference type="GO" id="GO:0005886">
    <property type="term" value="C:plasma membrane"/>
    <property type="evidence" value="ECO:0007669"/>
    <property type="project" value="UniProtKB-SubCell"/>
</dbReference>
<keyword evidence="3 11" id="KW-0328">Glycosyltransferase</keyword>
<dbReference type="EMBL" id="QLMC01000001">
    <property type="protein sequence ID" value="RAK02601.1"/>
    <property type="molecule type" value="Genomic_DNA"/>
</dbReference>
<comment type="subcellular location">
    <subcellularLocation>
        <location evidence="1">Cell membrane</location>
        <topology evidence="1">Multi-pass membrane protein</topology>
    </subcellularLocation>
</comment>
<keyword evidence="7 9" id="KW-0472">Membrane</keyword>
<dbReference type="FunFam" id="3.90.550.10:FF:000079">
    <property type="entry name" value="Probable glycosyl transferase"/>
    <property type="match status" value="1"/>
</dbReference>
<evidence type="ECO:0000256" key="2">
    <source>
        <dbReference type="ARBA" id="ARBA00022475"/>
    </source>
</evidence>
<evidence type="ECO:0000313" key="11">
    <source>
        <dbReference type="EMBL" id="RAK02601.1"/>
    </source>
</evidence>
<dbReference type="PANTHER" id="PTHR48090:SF1">
    <property type="entry name" value="PROPHAGE BACTOPRENOL GLUCOSYL TRANSFERASE HOMOLOG"/>
    <property type="match status" value="1"/>
</dbReference>
<dbReference type="CDD" id="cd04187">
    <property type="entry name" value="DPM1_like_bac"/>
    <property type="match status" value="1"/>
</dbReference>
<dbReference type="PANTHER" id="PTHR48090">
    <property type="entry name" value="UNDECAPRENYL-PHOSPHATE 4-DEOXY-4-FORMAMIDO-L-ARABINOSE TRANSFERASE-RELATED"/>
    <property type="match status" value="1"/>
</dbReference>
<organism evidence="11 12">
    <name type="scientific">Larkinella arboricola</name>
    <dbReference type="NCBI Taxonomy" id="643671"/>
    <lineage>
        <taxon>Bacteria</taxon>
        <taxon>Pseudomonadati</taxon>
        <taxon>Bacteroidota</taxon>
        <taxon>Cytophagia</taxon>
        <taxon>Cytophagales</taxon>
        <taxon>Spirosomataceae</taxon>
        <taxon>Larkinella</taxon>
    </lineage>
</organism>
<feature type="domain" description="Glycosyltransferase 2-like" evidence="10">
    <location>
        <begin position="7"/>
        <end position="167"/>
    </location>
</feature>
<evidence type="ECO:0000256" key="8">
    <source>
        <dbReference type="ARBA" id="ARBA00038152"/>
    </source>
</evidence>
<comment type="caution">
    <text evidence="11">The sequence shown here is derived from an EMBL/GenBank/DDBJ whole genome shotgun (WGS) entry which is preliminary data.</text>
</comment>
<evidence type="ECO:0000256" key="1">
    <source>
        <dbReference type="ARBA" id="ARBA00004651"/>
    </source>
</evidence>
<dbReference type="Pfam" id="PF00535">
    <property type="entry name" value="Glycos_transf_2"/>
    <property type="match status" value="1"/>
</dbReference>
<evidence type="ECO:0000256" key="7">
    <source>
        <dbReference type="ARBA" id="ARBA00023136"/>
    </source>
</evidence>
<keyword evidence="4 11" id="KW-0808">Transferase</keyword>
<dbReference type="InterPro" id="IPR029044">
    <property type="entry name" value="Nucleotide-diphossugar_trans"/>
</dbReference>
<dbReference type="InterPro" id="IPR001173">
    <property type="entry name" value="Glyco_trans_2-like"/>
</dbReference>
<gene>
    <name evidence="11" type="ORF">LX87_00721</name>
</gene>
<feature type="transmembrane region" description="Helical" evidence="9">
    <location>
        <begin position="264"/>
        <end position="290"/>
    </location>
</feature>
<dbReference type="OrthoDB" id="9807778at2"/>
<proteinExistence type="inferred from homology"/>
<dbReference type="GO" id="GO:0016757">
    <property type="term" value="F:glycosyltransferase activity"/>
    <property type="evidence" value="ECO:0007669"/>
    <property type="project" value="UniProtKB-KW"/>
</dbReference>
<reference evidence="11 12" key="1">
    <citation type="submission" date="2018-06" db="EMBL/GenBank/DDBJ databases">
        <title>Genomic Encyclopedia of Archaeal and Bacterial Type Strains, Phase II (KMG-II): from individual species to whole genera.</title>
        <authorList>
            <person name="Goeker M."/>
        </authorList>
    </citation>
    <scope>NUCLEOTIDE SEQUENCE [LARGE SCALE GENOMIC DNA]</scope>
    <source>
        <strain evidence="11 12">DSM 21851</strain>
    </source>
</reference>
<evidence type="ECO:0000259" key="10">
    <source>
        <dbReference type="Pfam" id="PF00535"/>
    </source>
</evidence>
<keyword evidence="12" id="KW-1185">Reference proteome</keyword>
<evidence type="ECO:0000256" key="4">
    <source>
        <dbReference type="ARBA" id="ARBA00022679"/>
    </source>
</evidence>
<evidence type="ECO:0000313" key="12">
    <source>
        <dbReference type="Proteomes" id="UP000248790"/>
    </source>
</evidence>
<keyword evidence="2" id="KW-1003">Cell membrane</keyword>
<sequence>MSEPLISIVAPLYNERESFPHLVARLNALMDSSPLSIEVVLIDDGSRDNTAQLMQQLALADERYHCVFLARNYGHQIALTAGMAAAKGTEALFIIDGDLQDPPELLTEFYAKFKEGYDVVYAVRKKRKEGFFKKTAYFLFYRFMKSISYVDIPLDSGDFSLISRRVANVLNQMPEESRFIRGMRSWIGFKQIGVEYERDARVAGEAKYTFKMLRRLAYNGIFNFSEFPIKFVTNMGMLSIGIAVLYFIQTLIKKYFFGGVPQGFTALLFTIILFGGIQLIGLGLIGEYVLRIFFQSKGRPLYIVREIIRKKERQS</sequence>
<evidence type="ECO:0000256" key="9">
    <source>
        <dbReference type="SAM" id="Phobius"/>
    </source>
</evidence>
<dbReference type="Proteomes" id="UP000248790">
    <property type="component" value="Unassembled WGS sequence"/>
</dbReference>
<name>A0A327X792_LARAB</name>
<dbReference type="InterPro" id="IPR050256">
    <property type="entry name" value="Glycosyltransferase_2"/>
</dbReference>